<organism evidence="2 3">
    <name type="scientific">Leptospira alexanderi serovar Manhao 3 str. L 60</name>
    <dbReference type="NCBI Taxonomy" id="1049759"/>
    <lineage>
        <taxon>Bacteria</taxon>
        <taxon>Pseudomonadati</taxon>
        <taxon>Spirochaetota</taxon>
        <taxon>Spirochaetia</taxon>
        <taxon>Leptospirales</taxon>
        <taxon>Leptospiraceae</taxon>
        <taxon>Leptospira</taxon>
    </lineage>
</organism>
<evidence type="ECO:0000313" key="3">
    <source>
        <dbReference type="Proteomes" id="UP000018747"/>
    </source>
</evidence>
<proteinExistence type="predicted"/>
<dbReference type="Proteomes" id="UP000018747">
    <property type="component" value="Unassembled WGS sequence"/>
</dbReference>
<keyword evidence="3" id="KW-1185">Reference proteome</keyword>
<dbReference type="EMBL" id="AHMT02000047">
    <property type="protein sequence ID" value="EQA61659.1"/>
    <property type="molecule type" value="Genomic_DNA"/>
</dbReference>
<evidence type="ECO:0000313" key="2">
    <source>
        <dbReference type="EMBL" id="EQA61659.1"/>
    </source>
</evidence>
<evidence type="ECO:0000313" key="1">
    <source>
        <dbReference type="EMBL" id="EQA60638.1"/>
    </source>
</evidence>
<accession>V6I6I2</accession>
<protein>
    <submittedName>
        <fullName evidence="2">Uncharacterized protein</fullName>
    </submittedName>
</protein>
<reference evidence="2 3" key="1">
    <citation type="submission" date="2013-05" db="EMBL/GenBank/DDBJ databases">
        <authorList>
            <person name="Harkins D.M."/>
            <person name="Durkin A.S."/>
            <person name="Brinkac L.M."/>
            <person name="Haft D.H."/>
            <person name="Selengut J.D."/>
            <person name="Sanka R."/>
            <person name="DePew J."/>
            <person name="Purushe J."/>
            <person name="Hartskeerl R.A."/>
            <person name="Ahmed A."/>
            <person name="van der Linden H."/>
            <person name="Goris M.G.A."/>
            <person name="Vinetz J.M."/>
            <person name="Sutton G.G."/>
            <person name="Nierman W.C."/>
            <person name="Fouts D.E."/>
        </authorList>
    </citation>
    <scope>NUCLEOTIDE SEQUENCE [LARGE SCALE GENOMIC DNA]</scope>
    <source>
        <strain evidence="2 3">L 60</strain>
    </source>
</reference>
<dbReference type="EMBL" id="AHMT02000056">
    <property type="protein sequence ID" value="EQA60638.1"/>
    <property type="molecule type" value="Genomic_DNA"/>
</dbReference>
<comment type="caution">
    <text evidence="2">The sequence shown here is derived from an EMBL/GenBank/DDBJ whole genome shotgun (WGS) entry which is preliminary data.</text>
</comment>
<name>V6I6I2_9LEPT</name>
<gene>
    <name evidence="1" type="ORF">LEP1GSC062_0882</name>
    <name evidence="2" type="ORF">LEP1GSC062_2937</name>
</gene>
<sequence length="50" mass="5847">MTEITKKHLRIKASREASVTLLPDRYKREAERILKVLDLVELNLKLLIST</sequence>
<dbReference type="AlphaFoldDB" id="V6I6I2"/>